<dbReference type="PANTHER" id="PTHR34477">
    <property type="entry name" value="UPF0213 PROTEIN YHBQ"/>
    <property type="match status" value="1"/>
</dbReference>
<dbReference type="InterPro" id="IPR050190">
    <property type="entry name" value="UPF0213_domain"/>
</dbReference>
<comment type="caution">
    <text evidence="3">The sequence shown here is derived from an EMBL/GenBank/DDBJ whole genome shotgun (WGS) entry which is preliminary data.</text>
</comment>
<dbReference type="Gene3D" id="3.40.1440.10">
    <property type="entry name" value="GIY-YIG endonuclease"/>
    <property type="match status" value="1"/>
</dbReference>
<protein>
    <submittedName>
        <fullName evidence="3">GIY-YIG nuclease family protein</fullName>
    </submittedName>
</protein>
<evidence type="ECO:0000313" key="3">
    <source>
        <dbReference type="EMBL" id="MEI4771531.1"/>
    </source>
</evidence>
<dbReference type="CDD" id="cd10456">
    <property type="entry name" value="GIY-YIG_UPF0213"/>
    <property type="match status" value="1"/>
</dbReference>
<dbReference type="SUPFAM" id="SSF82771">
    <property type="entry name" value="GIY-YIG endonuclease"/>
    <property type="match status" value="1"/>
</dbReference>
<evidence type="ECO:0000259" key="2">
    <source>
        <dbReference type="PROSITE" id="PS50164"/>
    </source>
</evidence>
<reference evidence="3 4" key="1">
    <citation type="submission" date="2024-01" db="EMBL/GenBank/DDBJ databases">
        <title>Seven novel Bacillus-like species.</title>
        <authorList>
            <person name="Liu G."/>
        </authorList>
    </citation>
    <scope>NUCLEOTIDE SEQUENCE [LARGE SCALE GENOMIC DNA]</scope>
    <source>
        <strain evidence="3 4">FJAT-51614</strain>
    </source>
</reference>
<evidence type="ECO:0000256" key="1">
    <source>
        <dbReference type="ARBA" id="ARBA00007435"/>
    </source>
</evidence>
<dbReference type="InterPro" id="IPR000305">
    <property type="entry name" value="GIY-YIG_endonuc"/>
</dbReference>
<gene>
    <name evidence="3" type="ORF">WAX74_18050</name>
</gene>
<dbReference type="PROSITE" id="PS50164">
    <property type="entry name" value="GIY_YIG"/>
    <property type="match status" value="1"/>
</dbReference>
<comment type="similarity">
    <text evidence="1">Belongs to the UPF0213 family.</text>
</comment>
<dbReference type="RefSeq" id="WP_336499076.1">
    <property type="nucleotide sequence ID" value="NZ_JBAWSY010000021.1"/>
</dbReference>
<dbReference type="InterPro" id="IPR035901">
    <property type="entry name" value="GIY-YIG_endonuc_sf"/>
</dbReference>
<name>A0ABU8F944_9BACI</name>
<dbReference type="Proteomes" id="UP001364890">
    <property type="component" value="Unassembled WGS sequence"/>
</dbReference>
<dbReference type="Pfam" id="PF01541">
    <property type="entry name" value="GIY-YIG"/>
    <property type="match status" value="1"/>
</dbReference>
<evidence type="ECO:0000313" key="4">
    <source>
        <dbReference type="Proteomes" id="UP001364890"/>
    </source>
</evidence>
<keyword evidence="4" id="KW-1185">Reference proteome</keyword>
<dbReference type="PANTHER" id="PTHR34477:SF1">
    <property type="entry name" value="UPF0213 PROTEIN YHBQ"/>
    <property type="match status" value="1"/>
</dbReference>
<feature type="domain" description="GIY-YIG" evidence="2">
    <location>
        <begin position="6"/>
        <end position="81"/>
    </location>
</feature>
<accession>A0ABU8F944</accession>
<dbReference type="EMBL" id="JBAWSY010000021">
    <property type="protein sequence ID" value="MEI4771531.1"/>
    <property type="molecule type" value="Genomic_DNA"/>
</dbReference>
<sequence>MEKNEKVHTFYVLECSDGSYYAGYTNDLENRVSVHNKGKGAKYTRSKLPVSCIFHEQFETKQEAMQAEYAFKQLTRLQKIQYMGGQLKDEISKIDRTRTE</sequence>
<organism evidence="3 4">
    <name type="scientific">Psychrobacillus mangrovi</name>
    <dbReference type="NCBI Taxonomy" id="3117745"/>
    <lineage>
        <taxon>Bacteria</taxon>
        <taxon>Bacillati</taxon>
        <taxon>Bacillota</taxon>
        <taxon>Bacilli</taxon>
        <taxon>Bacillales</taxon>
        <taxon>Bacillaceae</taxon>
        <taxon>Psychrobacillus</taxon>
    </lineage>
</organism>
<proteinExistence type="inferred from homology"/>